<organism evidence="3 4">
    <name type="scientific">Lentzea atacamensis</name>
    <dbReference type="NCBI Taxonomy" id="531938"/>
    <lineage>
        <taxon>Bacteria</taxon>
        <taxon>Bacillati</taxon>
        <taxon>Actinomycetota</taxon>
        <taxon>Actinomycetes</taxon>
        <taxon>Pseudonocardiales</taxon>
        <taxon>Pseudonocardiaceae</taxon>
        <taxon>Lentzea</taxon>
    </lineage>
</organism>
<feature type="domain" description="Glycoside-hydrolase family GH114 TIM-barrel" evidence="2">
    <location>
        <begin position="57"/>
        <end position="277"/>
    </location>
</feature>
<evidence type="ECO:0000256" key="1">
    <source>
        <dbReference type="SAM" id="SignalP"/>
    </source>
</evidence>
<dbReference type="GO" id="GO:0016787">
    <property type="term" value="F:hydrolase activity"/>
    <property type="evidence" value="ECO:0007669"/>
    <property type="project" value="UniProtKB-KW"/>
</dbReference>
<evidence type="ECO:0000313" key="4">
    <source>
        <dbReference type="Proteomes" id="UP000246005"/>
    </source>
</evidence>
<feature type="chain" id="PRO_5038687768" evidence="1">
    <location>
        <begin position="41"/>
        <end position="293"/>
    </location>
</feature>
<dbReference type="InterPro" id="IPR013785">
    <property type="entry name" value="Aldolase_TIM"/>
</dbReference>
<keyword evidence="3" id="KW-0378">Hydrolase</keyword>
<feature type="signal peptide" evidence="1">
    <location>
        <begin position="1"/>
        <end position="40"/>
    </location>
</feature>
<reference evidence="3 4" key="1">
    <citation type="submission" date="2018-05" db="EMBL/GenBank/DDBJ databases">
        <title>Genomic Encyclopedia of Type Strains, Phase IV (KMG-IV): sequencing the most valuable type-strain genomes for metagenomic binning, comparative biology and taxonomic classification.</title>
        <authorList>
            <person name="Goeker M."/>
        </authorList>
    </citation>
    <scope>NUCLEOTIDE SEQUENCE [LARGE SCALE GENOMIC DNA]</scope>
    <source>
        <strain evidence="3 4">DSM 45480</strain>
    </source>
</reference>
<dbReference type="PANTHER" id="PTHR35273:SF2">
    <property type="entry name" value="ALPHA-GALACTOSIDASE"/>
    <property type="match status" value="1"/>
</dbReference>
<evidence type="ECO:0000259" key="2">
    <source>
        <dbReference type="Pfam" id="PF03537"/>
    </source>
</evidence>
<dbReference type="SUPFAM" id="SSF51445">
    <property type="entry name" value="(Trans)glycosidases"/>
    <property type="match status" value="1"/>
</dbReference>
<proteinExistence type="predicted"/>
<keyword evidence="1" id="KW-0732">Signal</keyword>
<dbReference type="InterPro" id="IPR017853">
    <property type="entry name" value="GH"/>
</dbReference>
<gene>
    <name evidence="3" type="ORF">C8D88_1011082</name>
</gene>
<dbReference type="EMBL" id="QGHB01000001">
    <property type="protein sequence ID" value="PWK91051.1"/>
    <property type="molecule type" value="Genomic_DNA"/>
</dbReference>
<dbReference type="Gene3D" id="3.20.20.70">
    <property type="entry name" value="Aldolase class I"/>
    <property type="match status" value="1"/>
</dbReference>
<name>A0A316ICP4_9PSEU</name>
<accession>A0A316ICP4</accession>
<sequence>MSDGVPFVLHLRYPASGTLPRMKPVAAVAALLLLVASCSASEPEAPPVELPPVGGRFDYQIGGIYQPDARVKIVVRDRGKIPVGDRYNVCYLNALQTQPDPMEGSLSWWRQNHGDLLVKKPDGQPVIDPEWDEGILDISTADKRQKILDIQKKWIEGCKISRFQAIEADNLDSHTRAGGAFDLNATKEFMKAFVKHAHEKGLAVAQKNGGELGDSGKKYIGFDFAITEDCEANGECKHYADAFGDNFFQIEYTDEAFQKSCADRGGKVAIIRRDRNVVPYGHSDYVNEVCPAS</sequence>
<dbReference type="AlphaFoldDB" id="A0A316ICP4"/>
<protein>
    <submittedName>
        <fullName evidence="3">Glycosyl hydrolase family 114</fullName>
    </submittedName>
</protein>
<dbReference type="Proteomes" id="UP000246005">
    <property type="component" value="Unassembled WGS sequence"/>
</dbReference>
<evidence type="ECO:0000313" key="3">
    <source>
        <dbReference type="EMBL" id="PWK91051.1"/>
    </source>
</evidence>
<dbReference type="Pfam" id="PF03537">
    <property type="entry name" value="Glyco_hydro_114"/>
    <property type="match status" value="1"/>
</dbReference>
<dbReference type="PANTHER" id="PTHR35273">
    <property type="entry name" value="ALPHA-1,4 POLYGALACTOSAMINIDASE, PUTATIVE (AFU_ORTHOLOGUE AFUA_3G07890)-RELATED"/>
    <property type="match status" value="1"/>
</dbReference>
<dbReference type="InterPro" id="IPR004352">
    <property type="entry name" value="GH114_TIM-barrel"/>
</dbReference>
<comment type="caution">
    <text evidence="3">The sequence shown here is derived from an EMBL/GenBank/DDBJ whole genome shotgun (WGS) entry which is preliminary data.</text>
</comment>